<dbReference type="InterPro" id="IPR020845">
    <property type="entry name" value="AMP-binding_CS"/>
</dbReference>
<dbReference type="Gene3D" id="3.30.300.30">
    <property type="match status" value="1"/>
</dbReference>
<feature type="domain" description="AMP-dependent synthetase/ligase" evidence="5">
    <location>
        <begin position="40"/>
        <end position="411"/>
    </location>
</feature>
<protein>
    <submittedName>
        <fullName evidence="7">4-coumarate-CoA ligase 1</fullName>
    </submittedName>
</protein>
<dbReference type="SUPFAM" id="SSF56801">
    <property type="entry name" value="Acetyl-CoA synthetase-like"/>
    <property type="match status" value="1"/>
</dbReference>
<evidence type="ECO:0000259" key="5">
    <source>
        <dbReference type="Pfam" id="PF00501"/>
    </source>
</evidence>
<evidence type="ECO:0000256" key="3">
    <source>
        <dbReference type="ARBA" id="ARBA00022741"/>
    </source>
</evidence>
<evidence type="ECO:0000256" key="4">
    <source>
        <dbReference type="ARBA" id="ARBA00022840"/>
    </source>
</evidence>
<dbReference type="GO" id="GO:0005524">
    <property type="term" value="F:ATP binding"/>
    <property type="evidence" value="ECO:0007669"/>
    <property type="project" value="UniProtKB-KW"/>
</dbReference>
<dbReference type="PROSITE" id="PS00455">
    <property type="entry name" value="AMP_BINDING"/>
    <property type="match status" value="1"/>
</dbReference>
<evidence type="ECO:0000259" key="6">
    <source>
        <dbReference type="Pfam" id="PF13193"/>
    </source>
</evidence>
<evidence type="ECO:0000313" key="8">
    <source>
        <dbReference type="Proteomes" id="UP000799640"/>
    </source>
</evidence>
<evidence type="ECO:0000313" key="7">
    <source>
        <dbReference type="EMBL" id="KAF2397803.1"/>
    </source>
</evidence>
<dbReference type="Proteomes" id="UP000799640">
    <property type="component" value="Unassembled WGS sequence"/>
</dbReference>
<sequence length="562" mass="61728">MPIKSRFTTPIPPVSLPTFLFTSPTTPLPTTPLLIDARTPQHALSASTYRLWCQRFAAGLRAAGLQPGDRVLLFSGNNIFFPVVLLGTIMAGGVFSGANPNSVARELAHQLRDSGARFLLTAPESADTATKAAQEVGVPLDRVFVFDDGRDMLDGKAVKGVGELRHWSHLIADEATGAAFVWEDFEGEESAQRIAALNYSSGTTGVPKGVMITHRNYIANACQMEVQARMDAGYPTRQEKWRYLCFLPMYHAMAQTIFGINAIKQGVRTYIMPKFDFLAMLDNVQKYRITYLTVVPPIVVAMVKDPRVRNYDLSSIERVGSGAAPLGREVCVELEKILGGRVNVKQGWGMTEITCSAIGWDPNHTSTSFSVGELNANCEARIMNEDATAEVPRGQRGEIWVRAPNVMKGYWGRPEATAETLTPDGWLKTGDIAFVNEEGRFFIVDRKKELIKVKGNQVAPAELEALLLDHEAVADVAVIGVPDASGHDEQVRAYIVRRAGSSVSESDIQEWMKKHVTRTKWLTGGVRFVDAIPKNPSGKIMRRVLRDQAKAEADAEGAKAKL</sequence>
<dbReference type="CDD" id="cd05911">
    <property type="entry name" value="Firefly_Luc_like"/>
    <property type="match status" value="1"/>
</dbReference>
<organism evidence="7 8">
    <name type="scientific">Trichodelitschia bisporula</name>
    <dbReference type="NCBI Taxonomy" id="703511"/>
    <lineage>
        <taxon>Eukaryota</taxon>
        <taxon>Fungi</taxon>
        <taxon>Dikarya</taxon>
        <taxon>Ascomycota</taxon>
        <taxon>Pezizomycotina</taxon>
        <taxon>Dothideomycetes</taxon>
        <taxon>Dothideomycetes incertae sedis</taxon>
        <taxon>Phaeotrichales</taxon>
        <taxon>Phaeotrichaceae</taxon>
        <taxon>Trichodelitschia</taxon>
    </lineage>
</organism>
<dbReference type="FunFam" id="3.30.300.30:FF:000007">
    <property type="entry name" value="4-coumarate--CoA ligase 2"/>
    <property type="match status" value="1"/>
</dbReference>
<dbReference type="InterPro" id="IPR025110">
    <property type="entry name" value="AMP-bd_C"/>
</dbReference>
<evidence type="ECO:0000256" key="1">
    <source>
        <dbReference type="ARBA" id="ARBA00004924"/>
    </source>
</evidence>
<comment type="similarity">
    <text evidence="2">Belongs to the ATP-dependent AMP-binding enzyme family.</text>
</comment>
<reference evidence="7" key="1">
    <citation type="journal article" date="2020" name="Stud. Mycol.">
        <title>101 Dothideomycetes genomes: a test case for predicting lifestyles and emergence of pathogens.</title>
        <authorList>
            <person name="Haridas S."/>
            <person name="Albert R."/>
            <person name="Binder M."/>
            <person name="Bloem J."/>
            <person name="Labutti K."/>
            <person name="Salamov A."/>
            <person name="Andreopoulos B."/>
            <person name="Baker S."/>
            <person name="Barry K."/>
            <person name="Bills G."/>
            <person name="Bluhm B."/>
            <person name="Cannon C."/>
            <person name="Castanera R."/>
            <person name="Culley D."/>
            <person name="Daum C."/>
            <person name="Ezra D."/>
            <person name="Gonzalez J."/>
            <person name="Henrissat B."/>
            <person name="Kuo A."/>
            <person name="Liang C."/>
            <person name="Lipzen A."/>
            <person name="Lutzoni F."/>
            <person name="Magnuson J."/>
            <person name="Mondo S."/>
            <person name="Nolan M."/>
            <person name="Ohm R."/>
            <person name="Pangilinan J."/>
            <person name="Park H.-J."/>
            <person name="Ramirez L."/>
            <person name="Alfaro M."/>
            <person name="Sun H."/>
            <person name="Tritt A."/>
            <person name="Yoshinaga Y."/>
            <person name="Zwiers L.-H."/>
            <person name="Turgeon B."/>
            <person name="Goodwin S."/>
            <person name="Spatafora J."/>
            <person name="Crous P."/>
            <person name="Grigoriev I."/>
        </authorList>
    </citation>
    <scope>NUCLEOTIDE SEQUENCE</scope>
    <source>
        <strain evidence="7">CBS 262.69</strain>
    </source>
</reference>
<proteinExistence type="inferred from homology"/>
<dbReference type="Pfam" id="PF13193">
    <property type="entry name" value="AMP-binding_C"/>
    <property type="match status" value="1"/>
</dbReference>
<dbReference type="Pfam" id="PF00501">
    <property type="entry name" value="AMP-binding"/>
    <property type="match status" value="1"/>
</dbReference>
<keyword evidence="4" id="KW-0067">ATP-binding</keyword>
<dbReference type="EMBL" id="ML996702">
    <property type="protein sequence ID" value="KAF2397803.1"/>
    <property type="molecule type" value="Genomic_DNA"/>
</dbReference>
<dbReference type="InterPro" id="IPR042099">
    <property type="entry name" value="ANL_N_sf"/>
</dbReference>
<dbReference type="PANTHER" id="PTHR24096:SF424">
    <property type="entry name" value="ACETYL-COA SYNTHETASE-LIKE PROTEIN-RELATED"/>
    <property type="match status" value="1"/>
</dbReference>
<dbReference type="Gene3D" id="3.40.50.12780">
    <property type="entry name" value="N-terminal domain of ligase-like"/>
    <property type="match status" value="1"/>
</dbReference>
<name>A0A6G1HP18_9PEZI</name>
<comment type="pathway">
    <text evidence="1">Siderophore biosynthesis.</text>
</comment>
<dbReference type="OrthoDB" id="6509636at2759"/>
<accession>A0A6G1HP18</accession>
<evidence type="ECO:0000256" key="2">
    <source>
        <dbReference type="ARBA" id="ARBA00006432"/>
    </source>
</evidence>
<dbReference type="PANTHER" id="PTHR24096">
    <property type="entry name" value="LONG-CHAIN-FATTY-ACID--COA LIGASE"/>
    <property type="match status" value="1"/>
</dbReference>
<dbReference type="InterPro" id="IPR045851">
    <property type="entry name" value="AMP-bd_C_sf"/>
</dbReference>
<keyword evidence="7" id="KW-0436">Ligase</keyword>
<dbReference type="FunFam" id="3.40.50.12780:FF:000003">
    <property type="entry name" value="Long-chain-fatty-acid--CoA ligase FadD"/>
    <property type="match status" value="1"/>
</dbReference>
<keyword evidence="3" id="KW-0547">Nucleotide-binding</keyword>
<gene>
    <name evidence="7" type="ORF">EJ06DRAFT_139530</name>
</gene>
<dbReference type="GO" id="GO:0016405">
    <property type="term" value="F:CoA-ligase activity"/>
    <property type="evidence" value="ECO:0007669"/>
    <property type="project" value="TreeGrafter"/>
</dbReference>
<dbReference type="AlphaFoldDB" id="A0A6G1HP18"/>
<dbReference type="InterPro" id="IPR000873">
    <property type="entry name" value="AMP-dep_synth/lig_dom"/>
</dbReference>
<keyword evidence="8" id="KW-1185">Reference proteome</keyword>
<feature type="domain" description="AMP-binding enzyme C-terminal" evidence="6">
    <location>
        <begin position="462"/>
        <end position="539"/>
    </location>
</feature>